<dbReference type="GO" id="GO:0000226">
    <property type="term" value="P:microtubule cytoskeleton organization"/>
    <property type="evidence" value="ECO:0000318"/>
    <property type="project" value="GO_Central"/>
</dbReference>
<dbReference type="EMBL" id="DS469812">
    <property type="protein sequence ID" value="EDO32674.1"/>
    <property type="molecule type" value="Genomic_DNA"/>
</dbReference>
<dbReference type="Proteomes" id="UP000001593">
    <property type="component" value="Unassembled WGS sequence"/>
</dbReference>
<gene>
    <name evidence="6" type="ORF">NEMVEDRAFT_v1g193641</name>
</gene>
<dbReference type="PANTHER" id="PTHR46545:SF1">
    <property type="entry name" value="LEUCINE-RICH REPEAT-CONTAINING PROTEIN 51"/>
    <property type="match status" value="1"/>
</dbReference>
<dbReference type="InterPro" id="IPR029071">
    <property type="entry name" value="Ubiquitin-like_domsf"/>
</dbReference>
<evidence type="ECO:0000256" key="1">
    <source>
        <dbReference type="ARBA" id="ARBA00004496"/>
    </source>
</evidence>
<dbReference type="KEGG" id="nve:5503816"/>
<dbReference type="eggNOG" id="KOG2982">
    <property type="taxonomic scope" value="Eukaryota"/>
</dbReference>
<evidence type="ECO:0000256" key="4">
    <source>
        <dbReference type="ARBA" id="ARBA00022737"/>
    </source>
</evidence>
<organism evidence="6 7">
    <name type="scientific">Nematostella vectensis</name>
    <name type="common">Starlet sea anemone</name>
    <dbReference type="NCBI Taxonomy" id="45351"/>
    <lineage>
        <taxon>Eukaryota</taxon>
        <taxon>Metazoa</taxon>
        <taxon>Cnidaria</taxon>
        <taxon>Anthozoa</taxon>
        <taxon>Hexacorallia</taxon>
        <taxon>Actiniaria</taxon>
        <taxon>Edwardsiidae</taxon>
        <taxon>Nematostella</taxon>
    </lineage>
</organism>
<evidence type="ECO:0000256" key="3">
    <source>
        <dbReference type="ARBA" id="ARBA00022614"/>
    </source>
</evidence>
<dbReference type="OMA" id="MRFPNKQ"/>
<dbReference type="HOGENOM" id="CLU_017716_1_1_1"/>
<dbReference type="InParanoid" id="A7SUE6"/>
<keyword evidence="7" id="KW-1185">Reference proteome</keyword>
<dbReference type="SUPFAM" id="SSF54236">
    <property type="entry name" value="Ubiquitin-like"/>
    <property type="match status" value="1"/>
</dbReference>
<dbReference type="GO" id="GO:0005737">
    <property type="term" value="C:cytoplasm"/>
    <property type="evidence" value="ECO:0000318"/>
    <property type="project" value="GO_Central"/>
</dbReference>
<dbReference type="Gene3D" id="3.10.20.90">
    <property type="entry name" value="Phosphatidylinositol 3-kinase Catalytic Subunit, Chain A, domain 1"/>
    <property type="match status" value="1"/>
</dbReference>
<dbReference type="FunFam" id="3.80.10.10:FF:001794">
    <property type="entry name" value="Rasgrp4 protein"/>
    <property type="match status" value="1"/>
</dbReference>
<sequence length="424" mass="48628">MDAPPEIGKSLKEALLEKYNDEQFDLDLNYINLSPRREALCKSHVLNFSKRRTISLDNCDVTCAGFPGEIRELCPNVEELDLHTNKISDWREVFSILSQLQRLECLNLSNNPLPTEDTDFTELLTESCPSGVPPVRQLILNDTAVSLATTYKLLDCLPGVQVLFVSLNDYDTIPNTDKTYPSIKHLFMNNHAIQDWAEITNIGRIFPKLEELVMSESPIENISPTGELFPNLHTLKLNKTAIGRWADIDALNTFPSLRDIRLLGIPLIENYSDKEQRQLLIARLPNITKLNGTKVDEEEREDAERLFIRHHMDDTDPPQRYRDLVQQHGVLDKLADVDLDPKTVANVIVRYEEQSPFRVDLDLTQTVKELKKYLSNELGIPSNKMVLLHFDPVAPFGAVEMKYLNNPLYYYKVYDGNELLVHRK</sequence>
<dbReference type="Gene3D" id="3.80.10.10">
    <property type="entry name" value="Ribonuclease Inhibitor"/>
    <property type="match status" value="2"/>
</dbReference>
<dbReference type="PANTHER" id="PTHR46545">
    <property type="entry name" value="LEUCINE-RICH REPEAT-CONTAINING PROTEIN 51"/>
    <property type="match status" value="1"/>
</dbReference>
<reference evidence="6 7" key="1">
    <citation type="journal article" date="2007" name="Science">
        <title>Sea anemone genome reveals ancestral eumetazoan gene repertoire and genomic organization.</title>
        <authorList>
            <person name="Putnam N.H."/>
            <person name="Srivastava M."/>
            <person name="Hellsten U."/>
            <person name="Dirks B."/>
            <person name="Chapman J."/>
            <person name="Salamov A."/>
            <person name="Terry A."/>
            <person name="Shapiro H."/>
            <person name="Lindquist E."/>
            <person name="Kapitonov V.V."/>
            <person name="Jurka J."/>
            <person name="Genikhovich G."/>
            <person name="Grigoriev I.V."/>
            <person name="Lucas S.M."/>
            <person name="Steele R.E."/>
            <person name="Finnerty J.R."/>
            <person name="Technau U."/>
            <person name="Martindale M.Q."/>
            <person name="Rokhsar D.S."/>
        </authorList>
    </citation>
    <scope>NUCLEOTIDE SEQUENCE [LARGE SCALE GENOMIC DNA]</scope>
    <source>
        <strain evidence="7">CH2 X CH6</strain>
    </source>
</reference>
<keyword evidence="3" id="KW-0433">Leucine-rich repeat</keyword>
<accession>A7SUE6</accession>
<evidence type="ECO:0000313" key="7">
    <source>
        <dbReference type="Proteomes" id="UP000001593"/>
    </source>
</evidence>
<comment type="subcellular location">
    <subcellularLocation>
        <location evidence="1">Cytoplasm</location>
    </subcellularLocation>
</comment>
<dbReference type="InterPro" id="IPR032675">
    <property type="entry name" value="LRR_dom_sf"/>
</dbReference>
<dbReference type="GO" id="GO:0043014">
    <property type="term" value="F:alpha-tubulin binding"/>
    <property type="evidence" value="ECO:0000318"/>
    <property type="project" value="GO_Central"/>
</dbReference>
<dbReference type="OrthoDB" id="5855206at2759"/>
<evidence type="ECO:0000259" key="5">
    <source>
        <dbReference type="PROSITE" id="PS50053"/>
    </source>
</evidence>
<evidence type="ECO:0000313" key="6">
    <source>
        <dbReference type="EMBL" id="EDO32674.1"/>
    </source>
</evidence>
<dbReference type="GO" id="GO:0007023">
    <property type="term" value="P:post-chaperonin tubulin folding pathway"/>
    <property type="evidence" value="ECO:0000318"/>
    <property type="project" value="GO_Central"/>
</dbReference>
<dbReference type="InterPro" id="IPR000626">
    <property type="entry name" value="Ubiquitin-like_dom"/>
</dbReference>
<dbReference type="SUPFAM" id="SSF52047">
    <property type="entry name" value="RNI-like"/>
    <property type="match status" value="1"/>
</dbReference>
<feature type="domain" description="Ubiquitin-like" evidence="5">
    <location>
        <begin position="345"/>
        <end position="424"/>
    </location>
</feature>
<dbReference type="AlphaFoldDB" id="A7SUE6"/>
<evidence type="ECO:0000256" key="2">
    <source>
        <dbReference type="ARBA" id="ARBA00022490"/>
    </source>
</evidence>
<keyword evidence="4" id="KW-0677">Repeat</keyword>
<keyword evidence="2" id="KW-0963">Cytoplasm</keyword>
<dbReference type="Pfam" id="PF14580">
    <property type="entry name" value="LRR_9"/>
    <property type="match status" value="1"/>
</dbReference>
<dbReference type="GO" id="GO:0007021">
    <property type="term" value="P:tubulin complex assembly"/>
    <property type="evidence" value="ECO:0000318"/>
    <property type="project" value="GO_Central"/>
</dbReference>
<dbReference type="FunCoup" id="A7SUE6">
    <property type="interactions" value="227"/>
</dbReference>
<dbReference type="PhylomeDB" id="A7SUE6"/>
<name>A7SUE6_NEMVE</name>
<dbReference type="PROSITE" id="PS50053">
    <property type="entry name" value="UBIQUITIN_2"/>
    <property type="match status" value="1"/>
</dbReference>
<dbReference type="STRING" id="45351.A7SUE6"/>
<proteinExistence type="predicted"/>
<protein>
    <recommendedName>
        <fullName evidence="5">Ubiquitin-like domain-containing protein</fullName>
    </recommendedName>
</protein>